<sequence length="115" mass="13087">MTIEDLQTICRQLPGVTEDVKWDVHLCFNVGGKMFLVTAPDEVPCTASFKVPVEEFDALSAQPGFKPAPYMARNHWVHLDNIARLGRAQWEQHIRESYRLVAEKLPAKVRKTLAL</sequence>
<dbReference type="InterPro" id="IPR007351">
    <property type="entry name" value="YjbR"/>
</dbReference>
<dbReference type="Pfam" id="PF04237">
    <property type="entry name" value="YjbR"/>
    <property type="match status" value="1"/>
</dbReference>
<dbReference type="PANTHER" id="PTHR35145">
    <property type="entry name" value="CYTOPLASMIC PROTEIN-RELATED"/>
    <property type="match status" value="1"/>
</dbReference>
<dbReference type="RefSeq" id="WP_151079260.1">
    <property type="nucleotide sequence ID" value="NZ_CP047647.1"/>
</dbReference>
<dbReference type="InterPro" id="IPR058532">
    <property type="entry name" value="YjbR/MT2646/Rv2570-like"/>
</dbReference>
<protein>
    <submittedName>
        <fullName evidence="1">Uncharacterized protein</fullName>
    </submittedName>
</protein>
<dbReference type="Gene3D" id="3.90.1150.30">
    <property type="match status" value="1"/>
</dbReference>
<evidence type="ECO:0000313" key="1">
    <source>
        <dbReference type="EMBL" id="KAA9332319.1"/>
    </source>
</evidence>
<keyword evidence="2" id="KW-1185">Reference proteome</keyword>
<organism evidence="1 2">
    <name type="scientific">Hymenobacter busanensis</name>
    <dbReference type="NCBI Taxonomy" id="2607656"/>
    <lineage>
        <taxon>Bacteria</taxon>
        <taxon>Pseudomonadati</taxon>
        <taxon>Bacteroidota</taxon>
        <taxon>Cytophagia</taxon>
        <taxon>Cytophagales</taxon>
        <taxon>Hymenobacteraceae</taxon>
        <taxon>Hymenobacter</taxon>
    </lineage>
</organism>
<dbReference type="InterPro" id="IPR038056">
    <property type="entry name" value="YjbR-like_sf"/>
</dbReference>
<accession>A0A7L4ZV85</accession>
<dbReference type="PANTHER" id="PTHR35145:SF1">
    <property type="entry name" value="CYTOPLASMIC PROTEIN"/>
    <property type="match status" value="1"/>
</dbReference>
<dbReference type="EMBL" id="VTWU01000004">
    <property type="protein sequence ID" value="KAA9332319.1"/>
    <property type="molecule type" value="Genomic_DNA"/>
</dbReference>
<dbReference type="Proteomes" id="UP000326380">
    <property type="component" value="Unassembled WGS sequence"/>
</dbReference>
<evidence type="ECO:0000313" key="2">
    <source>
        <dbReference type="Proteomes" id="UP000326380"/>
    </source>
</evidence>
<proteinExistence type="predicted"/>
<name>A0A7L4ZV85_9BACT</name>
<reference evidence="1 2" key="1">
    <citation type="submission" date="2019-09" db="EMBL/GenBank/DDBJ databases">
        <title>Genome sequence of Hymenobacter sp. M3.</title>
        <authorList>
            <person name="Srinivasan S."/>
        </authorList>
    </citation>
    <scope>NUCLEOTIDE SEQUENCE [LARGE SCALE GENOMIC DNA]</scope>
    <source>
        <strain evidence="1 2">M3</strain>
    </source>
</reference>
<comment type="caution">
    <text evidence="1">The sequence shown here is derived from an EMBL/GenBank/DDBJ whole genome shotgun (WGS) entry which is preliminary data.</text>
</comment>
<dbReference type="AlphaFoldDB" id="A0A7L4ZV85"/>
<gene>
    <name evidence="1" type="ORF">F0P96_12640</name>
</gene>
<dbReference type="SUPFAM" id="SSF142906">
    <property type="entry name" value="YjbR-like"/>
    <property type="match status" value="1"/>
</dbReference>